<evidence type="ECO:0000313" key="3">
    <source>
        <dbReference type="Proteomes" id="UP001437460"/>
    </source>
</evidence>
<dbReference type="PIRSF" id="PIRSF029895">
    <property type="entry name" value="SpoIV"/>
    <property type="match status" value="1"/>
</dbReference>
<protein>
    <submittedName>
        <fullName evidence="2">Sporulation protein YqfD</fullName>
    </submittedName>
</protein>
<proteinExistence type="predicted"/>
<keyword evidence="3" id="KW-1185">Reference proteome</keyword>
<evidence type="ECO:0000313" key="2">
    <source>
        <dbReference type="EMBL" id="MEQ2562253.1"/>
    </source>
</evidence>
<feature type="transmembrane region" description="Helical" evidence="1">
    <location>
        <begin position="88"/>
        <end position="108"/>
    </location>
</feature>
<dbReference type="InterPro" id="IPR010690">
    <property type="entry name" value="YqfD"/>
</dbReference>
<dbReference type="RefSeq" id="WP_349228581.1">
    <property type="nucleotide sequence ID" value="NZ_JBBMFJ010000004.1"/>
</dbReference>
<organism evidence="2 3">
    <name type="scientific">Ventrimonas faecis</name>
    <dbReference type="NCBI Taxonomy" id="3133170"/>
    <lineage>
        <taxon>Bacteria</taxon>
        <taxon>Bacillati</taxon>
        <taxon>Bacillota</taxon>
        <taxon>Clostridia</taxon>
        <taxon>Lachnospirales</taxon>
        <taxon>Lachnospiraceae</taxon>
        <taxon>Ventrimonas</taxon>
    </lineage>
</organism>
<keyword evidence="1" id="KW-0812">Transmembrane</keyword>
<dbReference type="Proteomes" id="UP001437460">
    <property type="component" value="Unassembled WGS sequence"/>
</dbReference>
<keyword evidence="1" id="KW-0472">Membrane</keyword>
<dbReference type="Pfam" id="PF06898">
    <property type="entry name" value="YqfD"/>
    <property type="match status" value="1"/>
</dbReference>
<evidence type="ECO:0000256" key="1">
    <source>
        <dbReference type="SAM" id="Phobius"/>
    </source>
</evidence>
<keyword evidence="1" id="KW-1133">Transmembrane helix</keyword>
<dbReference type="EMBL" id="JBBMFJ010000004">
    <property type="protein sequence ID" value="MEQ2562253.1"/>
    <property type="molecule type" value="Genomic_DNA"/>
</dbReference>
<comment type="caution">
    <text evidence="2">The sequence shown here is derived from an EMBL/GenBank/DDBJ whole genome shotgun (WGS) entry which is preliminary data.</text>
</comment>
<accession>A0ABV1HJV5</accession>
<gene>
    <name evidence="2" type="ORF">WMO41_03540</name>
</gene>
<name>A0ABV1HJV5_9FIRM</name>
<sequence length="405" mass="46427">MRWLKQCYAGYVRVRLTGRSPERFFNLCRSGGIQLWNLSCGKEGYCFCMLLPDFYRIRPFARKTGVKVRVQEKLGLPFFLYRNRKRKLFAVGLASFFLLLFVLSRFIWNISFSGNLHFTDDMLTRQLREIGICYGMPKSGVDCDRIEEELRSRCPQIVWVSAHVAGTRLQIRVRENETAEGIPPREETPRNLVAETAGTVVSILVREGKAAVQPGDEVEKGQILVEGLVPVTDDSGEVVRTLFVRADADIRLRTTKTYWEQVPRFQTVRSYTGKNRQGFRLWIGSVDILAMLPLTGKQNWELTGISRQMVLFGDFFLPVWTETITAREYETVERKRTKTELNALTKAVHERKLQKLTEKGVQIIENDVKILDNSTGWTICGSMTVEENAGTGQKLESFTGRNFLN</sequence>
<reference evidence="2 3" key="1">
    <citation type="submission" date="2024-03" db="EMBL/GenBank/DDBJ databases">
        <title>Human intestinal bacterial collection.</title>
        <authorList>
            <person name="Pauvert C."/>
            <person name="Hitch T.C.A."/>
            <person name="Clavel T."/>
        </authorList>
    </citation>
    <scope>NUCLEOTIDE SEQUENCE [LARGE SCALE GENOMIC DNA]</scope>
    <source>
        <strain evidence="2 3">CLA-AP-H27</strain>
    </source>
</reference>